<dbReference type="InterPro" id="IPR001444">
    <property type="entry name" value="Flag_bb_rod_N"/>
</dbReference>
<keyword evidence="5" id="KW-0282">Flagellum</keyword>
<feature type="domain" description="Flagellar basal body rod protein N-terminal" evidence="3">
    <location>
        <begin position="5"/>
        <end position="35"/>
    </location>
</feature>
<evidence type="ECO:0000256" key="1">
    <source>
        <dbReference type="ARBA" id="ARBA00009677"/>
    </source>
</evidence>
<gene>
    <name evidence="5" type="ORF">H9736_02005</name>
</gene>
<dbReference type="InterPro" id="IPR019776">
    <property type="entry name" value="Flagellar_basal_body_rod_CS"/>
</dbReference>
<dbReference type="PANTHER" id="PTHR30435">
    <property type="entry name" value="FLAGELLAR PROTEIN"/>
    <property type="match status" value="1"/>
</dbReference>
<evidence type="ECO:0000256" key="2">
    <source>
        <dbReference type="RuleBase" id="RU362116"/>
    </source>
</evidence>
<organism evidence="5 6">
    <name type="scientific">Candidatus Anaerotruncus excrementipullorum</name>
    <dbReference type="NCBI Taxonomy" id="2838465"/>
    <lineage>
        <taxon>Bacteria</taxon>
        <taxon>Bacillati</taxon>
        <taxon>Bacillota</taxon>
        <taxon>Clostridia</taxon>
        <taxon>Eubacteriales</taxon>
        <taxon>Oscillospiraceae</taxon>
        <taxon>Anaerotruncus</taxon>
    </lineage>
</organism>
<evidence type="ECO:0000259" key="4">
    <source>
        <dbReference type="Pfam" id="PF06429"/>
    </source>
</evidence>
<comment type="subcellular location">
    <subcellularLocation>
        <location evidence="2">Bacterial flagellum basal body</location>
    </subcellularLocation>
</comment>
<dbReference type="InterPro" id="IPR010930">
    <property type="entry name" value="Flg_bb/hook_C_dom"/>
</dbReference>
<keyword evidence="2" id="KW-0975">Bacterial flagellum</keyword>
<dbReference type="AlphaFoldDB" id="A0A9D1WPU7"/>
<evidence type="ECO:0000313" key="6">
    <source>
        <dbReference type="Proteomes" id="UP000886800"/>
    </source>
</evidence>
<name>A0A9D1WPU7_9FIRM</name>
<accession>A0A9D1WPU7</accession>
<dbReference type="GO" id="GO:0009425">
    <property type="term" value="C:bacterial-type flagellum basal body"/>
    <property type="evidence" value="ECO:0007669"/>
    <property type="project" value="UniProtKB-SubCell"/>
</dbReference>
<dbReference type="InterPro" id="IPR020013">
    <property type="entry name" value="Flagellar_FlgE/F/G"/>
</dbReference>
<evidence type="ECO:0000313" key="5">
    <source>
        <dbReference type="EMBL" id="HIX65003.1"/>
    </source>
</evidence>
<dbReference type="NCBIfam" id="TIGR03506">
    <property type="entry name" value="FlgEFG_subfam"/>
    <property type="match status" value="1"/>
</dbReference>
<dbReference type="Pfam" id="PF00460">
    <property type="entry name" value="Flg_bb_rod"/>
    <property type="match status" value="1"/>
</dbReference>
<proteinExistence type="inferred from homology"/>
<comment type="similarity">
    <text evidence="1 2">Belongs to the flagella basal body rod proteins family.</text>
</comment>
<dbReference type="GO" id="GO:0071978">
    <property type="term" value="P:bacterial-type flagellum-dependent swarming motility"/>
    <property type="evidence" value="ECO:0007669"/>
    <property type="project" value="TreeGrafter"/>
</dbReference>
<dbReference type="PANTHER" id="PTHR30435:SF19">
    <property type="entry name" value="FLAGELLAR BASAL-BODY ROD PROTEIN FLGG"/>
    <property type="match status" value="1"/>
</dbReference>
<reference evidence="5" key="1">
    <citation type="journal article" date="2021" name="PeerJ">
        <title>Extensive microbial diversity within the chicken gut microbiome revealed by metagenomics and culture.</title>
        <authorList>
            <person name="Gilroy R."/>
            <person name="Ravi A."/>
            <person name="Getino M."/>
            <person name="Pursley I."/>
            <person name="Horton D.L."/>
            <person name="Alikhan N.F."/>
            <person name="Baker D."/>
            <person name="Gharbi K."/>
            <person name="Hall N."/>
            <person name="Watson M."/>
            <person name="Adriaenssens E.M."/>
            <person name="Foster-Nyarko E."/>
            <person name="Jarju S."/>
            <person name="Secka A."/>
            <person name="Antonio M."/>
            <person name="Oren A."/>
            <person name="Chaudhuri R.R."/>
            <person name="La Ragione R."/>
            <person name="Hildebrand F."/>
            <person name="Pallen M.J."/>
        </authorList>
    </citation>
    <scope>NUCLEOTIDE SEQUENCE</scope>
    <source>
        <strain evidence="5">CHK188-5543</strain>
    </source>
</reference>
<feature type="domain" description="Flagellar basal-body/hook protein C-terminal" evidence="4">
    <location>
        <begin position="209"/>
        <end position="251"/>
    </location>
</feature>
<evidence type="ECO:0000259" key="3">
    <source>
        <dbReference type="Pfam" id="PF00460"/>
    </source>
</evidence>
<dbReference type="InterPro" id="IPR037925">
    <property type="entry name" value="FlgE/F/G-like"/>
</dbReference>
<protein>
    <submittedName>
        <fullName evidence="5">Flagellar hook-basal body protein</fullName>
    </submittedName>
</protein>
<dbReference type="Proteomes" id="UP000886800">
    <property type="component" value="Unassembled WGS sequence"/>
</dbReference>
<reference evidence="5" key="2">
    <citation type="submission" date="2021-04" db="EMBL/GenBank/DDBJ databases">
        <authorList>
            <person name="Gilroy R."/>
        </authorList>
    </citation>
    <scope>NUCLEOTIDE SEQUENCE</scope>
    <source>
        <strain evidence="5">CHK188-5543</strain>
    </source>
</reference>
<dbReference type="PROSITE" id="PS00588">
    <property type="entry name" value="FLAGELLA_BB_ROD"/>
    <property type="match status" value="1"/>
</dbReference>
<keyword evidence="5" id="KW-0969">Cilium</keyword>
<dbReference type="Pfam" id="PF06429">
    <property type="entry name" value="Flg_bbr_C"/>
    <property type="match status" value="1"/>
</dbReference>
<comment type="caution">
    <text evidence="5">The sequence shown here is derived from an EMBL/GenBank/DDBJ whole genome shotgun (WGS) entry which is preliminary data.</text>
</comment>
<dbReference type="EMBL" id="DXES01000040">
    <property type="protein sequence ID" value="HIX65003.1"/>
    <property type="molecule type" value="Genomic_DNA"/>
</dbReference>
<dbReference type="SUPFAM" id="SSF117143">
    <property type="entry name" value="Flagellar hook protein flgE"/>
    <property type="match status" value="1"/>
</dbReference>
<sequence length="257" mass="27497">MLRGFYTAASGILTQQRSLDVLANNIANVRTPGFRASRVVSGSFEQELQARMEGQNSALIGSSAPMQVVSEVPTRWFDTSFLQETGSPFDLAIDGEGFFNIQAPADADGGEGPRYLTRNGSFVRNGEGQLELEGVGLVLGQDGPITLEDAGFTVEADSSVYDSEGGYVDQLLVTLPPADVEIRLAGNGLYTAEALEDNPQVDGSTRLVQGWLESANVDLNREYAAVIEAQRAFQACSTALQIIDKIDQRAATEIAAL</sequence>
<keyword evidence="5" id="KW-0966">Cell projection</keyword>